<protein>
    <submittedName>
        <fullName evidence="10">L,D-transpeptidase</fullName>
        <ecNumber evidence="10">2.-.-.-</ecNumber>
    </submittedName>
</protein>
<evidence type="ECO:0000313" key="10">
    <source>
        <dbReference type="EMBL" id="MFJ1267044.1"/>
    </source>
</evidence>
<dbReference type="SUPFAM" id="SSF141523">
    <property type="entry name" value="L,D-transpeptidase catalytic domain-like"/>
    <property type="match status" value="1"/>
</dbReference>
<feature type="active site" description="Proton donor/acceptor" evidence="7">
    <location>
        <position position="144"/>
    </location>
</feature>
<dbReference type="GO" id="GO:0016740">
    <property type="term" value="F:transferase activity"/>
    <property type="evidence" value="ECO:0007669"/>
    <property type="project" value="UniProtKB-KW"/>
</dbReference>
<dbReference type="PROSITE" id="PS51257">
    <property type="entry name" value="PROKAR_LIPOPROTEIN"/>
    <property type="match status" value="1"/>
</dbReference>
<keyword evidence="11" id="KW-1185">Reference proteome</keyword>
<keyword evidence="3 10" id="KW-0808">Transferase</keyword>
<keyword evidence="8" id="KW-0732">Signal</keyword>
<comment type="similarity">
    <text evidence="2">Belongs to the YkuD family.</text>
</comment>
<dbReference type="InterPro" id="IPR005490">
    <property type="entry name" value="LD_TPept_cat_dom"/>
</dbReference>
<evidence type="ECO:0000259" key="9">
    <source>
        <dbReference type="PROSITE" id="PS52029"/>
    </source>
</evidence>
<evidence type="ECO:0000256" key="7">
    <source>
        <dbReference type="PROSITE-ProRule" id="PRU01373"/>
    </source>
</evidence>
<dbReference type="Gene3D" id="2.40.440.10">
    <property type="entry name" value="L,D-transpeptidase catalytic domain-like"/>
    <property type="match status" value="1"/>
</dbReference>
<dbReference type="PROSITE" id="PS52029">
    <property type="entry name" value="LD_TPASE"/>
    <property type="match status" value="1"/>
</dbReference>
<evidence type="ECO:0000256" key="1">
    <source>
        <dbReference type="ARBA" id="ARBA00004752"/>
    </source>
</evidence>
<feature type="domain" description="L,D-TPase catalytic" evidence="9">
    <location>
        <begin position="59"/>
        <end position="183"/>
    </location>
</feature>
<dbReference type="CDD" id="cd16913">
    <property type="entry name" value="YkuD_like"/>
    <property type="match status" value="1"/>
</dbReference>
<evidence type="ECO:0000256" key="8">
    <source>
        <dbReference type="SAM" id="SignalP"/>
    </source>
</evidence>
<accession>A0ABW8D623</accession>
<dbReference type="PANTHER" id="PTHR30582:SF2">
    <property type="entry name" value="L,D-TRANSPEPTIDASE YCIB-RELATED"/>
    <property type="match status" value="1"/>
</dbReference>
<keyword evidence="4 7" id="KW-0133">Cell shape</keyword>
<dbReference type="Pfam" id="PF03734">
    <property type="entry name" value="YkuD"/>
    <property type="match status" value="1"/>
</dbReference>
<dbReference type="EC" id="2.-.-.-" evidence="10"/>
<comment type="pathway">
    <text evidence="1 7">Cell wall biogenesis; peptidoglycan biosynthesis.</text>
</comment>
<sequence length="185" mass="20043">MKKLLLVAPIFALAASCSSMDGGVPVVDDAGYTHYTKSMSSDHRGTAHFPAKREATGKKVFIFDPKATAWAAYDADGNRINTGSASGGKDFCEDAGKPCRTVTGTYRVYQKKGEDCTSSIYPLETHGGARMPYCMHFHGGYSIHAAYEVPNYNASHGCIRVLPSAAKWLNQDFMDVGTTVIVKPY</sequence>
<dbReference type="RefSeq" id="WP_400185544.1">
    <property type="nucleotide sequence ID" value="NZ_JBGORX010000001.1"/>
</dbReference>
<evidence type="ECO:0000256" key="3">
    <source>
        <dbReference type="ARBA" id="ARBA00022679"/>
    </source>
</evidence>
<proteinExistence type="inferred from homology"/>
<dbReference type="PANTHER" id="PTHR30582">
    <property type="entry name" value="L,D-TRANSPEPTIDASE"/>
    <property type="match status" value="1"/>
</dbReference>
<evidence type="ECO:0000256" key="5">
    <source>
        <dbReference type="ARBA" id="ARBA00022984"/>
    </source>
</evidence>
<keyword evidence="6 7" id="KW-0961">Cell wall biogenesis/degradation</keyword>
<dbReference type="InterPro" id="IPR050979">
    <property type="entry name" value="LD-transpeptidase"/>
</dbReference>
<name>A0ABW8D623_9GAMM</name>
<organism evidence="10 11">
    <name type="scientific">Legionella lytica</name>
    <dbReference type="NCBI Taxonomy" id="96232"/>
    <lineage>
        <taxon>Bacteria</taxon>
        <taxon>Pseudomonadati</taxon>
        <taxon>Pseudomonadota</taxon>
        <taxon>Gammaproteobacteria</taxon>
        <taxon>Legionellales</taxon>
        <taxon>Legionellaceae</taxon>
        <taxon>Legionella</taxon>
    </lineage>
</organism>
<evidence type="ECO:0000313" key="11">
    <source>
        <dbReference type="Proteomes" id="UP001615550"/>
    </source>
</evidence>
<dbReference type="EMBL" id="JBGORX010000001">
    <property type="protein sequence ID" value="MFJ1267044.1"/>
    <property type="molecule type" value="Genomic_DNA"/>
</dbReference>
<evidence type="ECO:0000256" key="4">
    <source>
        <dbReference type="ARBA" id="ARBA00022960"/>
    </source>
</evidence>
<evidence type="ECO:0000256" key="2">
    <source>
        <dbReference type="ARBA" id="ARBA00005992"/>
    </source>
</evidence>
<feature type="active site" description="Nucleophile" evidence="7">
    <location>
        <position position="158"/>
    </location>
</feature>
<evidence type="ECO:0000256" key="6">
    <source>
        <dbReference type="ARBA" id="ARBA00023316"/>
    </source>
</evidence>
<comment type="caution">
    <text evidence="10">The sequence shown here is derived from an EMBL/GenBank/DDBJ whole genome shotgun (WGS) entry which is preliminary data.</text>
</comment>
<keyword evidence="5 7" id="KW-0573">Peptidoglycan synthesis</keyword>
<reference evidence="10 11" key="1">
    <citation type="submission" date="2024-08" db="EMBL/GenBank/DDBJ databases">
        <title>Draft Genome Sequence of Legionella lytica strain DSB2004, Isolated From a Fire Sprinkler System.</title>
        <authorList>
            <person name="Everhart A.D."/>
            <person name="Kidane D.T."/>
            <person name="Farone A.L."/>
            <person name="Farone M.B."/>
        </authorList>
    </citation>
    <scope>NUCLEOTIDE SEQUENCE [LARGE SCALE GENOMIC DNA]</scope>
    <source>
        <strain evidence="10 11">DSB2004</strain>
    </source>
</reference>
<gene>
    <name evidence="10" type="ORF">ACD661_00575</name>
</gene>
<feature type="signal peptide" evidence="8">
    <location>
        <begin position="1"/>
        <end position="21"/>
    </location>
</feature>
<dbReference type="Proteomes" id="UP001615550">
    <property type="component" value="Unassembled WGS sequence"/>
</dbReference>
<feature type="chain" id="PRO_5046559900" evidence="8">
    <location>
        <begin position="22"/>
        <end position="185"/>
    </location>
</feature>
<dbReference type="InterPro" id="IPR038063">
    <property type="entry name" value="Transpep_catalytic_dom"/>
</dbReference>